<comment type="caution">
    <text evidence="1">The sequence shown here is derived from an EMBL/GenBank/DDBJ whole genome shotgun (WGS) entry which is preliminary data.</text>
</comment>
<gene>
    <name evidence="1" type="ORF">CAMGR0001_1882</name>
</gene>
<evidence type="ECO:0000313" key="2">
    <source>
        <dbReference type="Proteomes" id="UP000005709"/>
    </source>
</evidence>
<keyword evidence="2" id="KW-1185">Reference proteome</keyword>
<proteinExistence type="predicted"/>
<evidence type="ECO:0000313" key="1">
    <source>
        <dbReference type="EMBL" id="EEV18776.1"/>
    </source>
</evidence>
<protein>
    <submittedName>
        <fullName evidence="1">Uncharacterized protein</fullName>
    </submittedName>
</protein>
<dbReference type="Proteomes" id="UP000005709">
    <property type="component" value="Unassembled WGS sequence"/>
</dbReference>
<dbReference type="EMBL" id="ACYG01000008">
    <property type="protein sequence ID" value="EEV18776.1"/>
    <property type="molecule type" value="Genomic_DNA"/>
</dbReference>
<dbReference type="RefSeq" id="WP_005869405.1">
    <property type="nucleotide sequence ID" value="NZ_ACYG01000008.1"/>
</dbReference>
<name>C8PEI1_9BACT</name>
<accession>C8PEI1</accession>
<reference evidence="1 2" key="1">
    <citation type="submission" date="2009-07" db="EMBL/GenBank/DDBJ databases">
        <authorList>
            <person name="Madupu R."/>
            <person name="Sebastian Y."/>
            <person name="Durkin A.S."/>
            <person name="Torralba M."/>
            <person name="Methe B."/>
            <person name="Sutton G.G."/>
            <person name="Strausberg R.L."/>
            <person name="Nelson K.E."/>
        </authorList>
    </citation>
    <scope>NUCLEOTIDE SEQUENCE [LARGE SCALE GENOMIC DNA]</scope>
    <source>
        <strain evidence="1 2">RM3268</strain>
    </source>
</reference>
<sequence length="54" mass="6587">MIVEFQLEIYAPNFDLKFYLELAWLESLQAKFIREILPQNFKREICKILKFTGF</sequence>
<organism evidence="1 2">
    <name type="scientific">Campylobacter gracilis RM3268</name>
    <dbReference type="NCBI Taxonomy" id="553220"/>
    <lineage>
        <taxon>Bacteria</taxon>
        <taxon>Pseudomonadati</taxon>
        <taxon>Campylobacterota</taxon>
        <taxon>Epsilonproteobacteria</taxon>
        <taxon>Campylobacterales</taxon>
        <taxon>Campylobacteraceae</taxon>
        <taxon>Campylobacter</taxon>
    </lineage>
</organism>
<dbReference type="AlphaFoldDB" id="C8PEI1"/>
<dbReference type="STRING" id="824.CGRAC_0496"/>